<dbReference type="Proteomes" id="UP000885703">
    <property type="component" value="Unassembled WGS sequence"/>
</dbReference>
<protein>
    <submittedName>
        <fullName evidence="2">Sulfurtransferase complex subunit TusC</fullName>
    </submittedName>
</protein>
<evidence type="ECO:0000313" key="2">
    <source>
        <dbReference type="EMBL" id="HDZ54931.1"/>
    </source>
</evidence>
<dbReference type="EMBL" id="DRFO01000002">
    <property type="protein sequence ID" value="HDZ54931.1"/>
    <property type="molecule type" value="Genomic_DNA"/>
</dbReference>
<dbReference type="Pfam" id="PF02635">
    <property type="entry name" value="DsrE"/>
    <property type="match status" value="1"/>
</dbReference>
<sequence length="118" mass="12691">MMKSLLVITRQPPSRLCAREALDLALASAAFGVPTSLLFIDDGVMQLAKNQQADQLKLKSLAANLQALPLFGVEDIWVCAQSLSERGLDVGDCLLDASMVDSAGITALIERYDQVITL</sequence>
<dbReference type="InterPro" id="IPR003787">
    <property type="entry name" value="Sulphur_relay_DsrE/F-like"/>
</dbReference>
<dbReference type="InterPro" id="IPR027396">
    <property type="entry name" value="DsrEFH-like"/>
</dbReference>
<dbReference type="InterPro" id="IPR017462">
    <property type="entry name" value="Sulphur_relay_TusC/DsrF"/>
</dbReference>
<dbReference type="AlphaFoldDB" id="A0A7V1FQH0"/>
<dbReference type="NCBIfam" id="TIGR03010">
    <property type="entry name" value="sulf_tusC_dsrF"/>
    <property type="match status" value="1"/>
</dbReference>
<dbReference type="Gene3D" id="3.40.1260.10">
    <property type="entry name" value="DsrEFH-like"/>
    <property type="match status" value="1"/>
</dbReference>
<dbReference type="NCBIfam" id="NF001238">
    <property type="entry name" value="PRK00211.1"/>
    <property type="match status" value="1"/>
</dbReference>
<name>A0A7V1FQH0_9GAMM</name>
<proteinExistence type="inferred from homology"/>
<comment type="caution">
    <text evidence="2">The sequence shown here is derived from an EMBL/GenBank/DDBJ whole genome shotgun (WGS) entry which is preliminary data.</text>
</comment>
<accession>A0A7V1FQH0</accession>
<dbReference type="PANTHER" id="PTHR38780:SF1">
    <property type="entry name" value="PROTEIN TUSC"/>
    <property type="match status" value="1"/>
</dbReference>
<comment type="similarity">
    <text evidence="1">Belongs to the DsrF/TusC family.</text>
</comment>
<reference evidence="2" key="1">
    <citation type="journal article" date="2020" name="mSystems">
        <title>Genome- and Community-Level Interaction Insights into Carbon Utilization and Element Cycling Functions of Hydrothermarchaeota in Hydrothermal Sediment.</title>
        <authorList>
            <person name="Zhou Z."/>
            <person name="Liu Y."/>
            <person name="Xu W."/>
            <person name="Pan J."/>
            <person name="Luo Z.H."/>
            <person name="Li M."/>
        </authorList>
    </citation>
    <scope>NUCLEOTIDE SEQUENCE [LARGE SCALE GENOMIC DNA]</scope>
    <source>
        <strain evidence="2">HyVt-324</strain>
    </source>
</reference>
<evidence type="ECO:0000256" key="1">
    <source>
        <dbReference type="ARBA" id="ARBA00005996"/>
    </source>
</evidence>
<dbReference type="SUPFAM" id="SSF75169">
    <property type="entry name" value="DsrEFH-like"/>
    <property type="match status" value="1"/>
</dbReference>
<organism evidence="2">
    <name type="scientific">Halopseudomonas xinjiangensis</name>
    <dbReference type="NCBI Taxonomy" id="487184"/>
    <lineage>
        <taxon>Bacteria</taxon>
        <taxon>Pseudomonadati</taxon>
        <taxon>Pseudomonadota</taxon>
        <taxon>Gammaproteobacteria</taxon>
        <taxon>Pseudomonadales</taxon>
        <taxon>Pseudomonadaceae</taxon>
        <taxon>Halopseudomonas</taxon>
    </lineage>
</organism>
<dbReference type="PANTHER" id="PTHR38780">
    <property type="entry name" value="PROTEIN TUSC"/>
    <property type="match status" value="1"/>
</dbReference>
<gene>
    <name evidence="2" type="primary">tusC</name>
    <name evidence="2" type="ORF">ENH64_00420</name>
</gene>